<organism evidence="2 3">
    <name type="scientific">Chrysochromulina tobinii</name>
    <dbReference type="NCBI Taxonomy" id="1460289"/>
    <lineage>
        <taxon>Eukaryota</taxon>
        <taxon>Haptista</taxon>
        <taxon>Haptophyta</taxon>
        <taxon>Prymnesiophyceae</taxon>
        <taxon>Prymnesiales</taxon>
        <taxon>Chrysochromulinaceae</taxon>
        <taxon>Chrysochromulina</taxon>
    </lineage>
</organism>
<dbReference type="PANTHER" id="PTHR32116">
    <property type="entry name" value="GALACTURONOSYLTRANSFERASE 4-RELATED"/>
    <property type="match status" value="1"/>
</dbReference>
<dbReference type="Gene3D" id="3.90.550.10">
    <property type="entry name" value="Spore Coat Polysaccharide Biosynthesis Protein SpsA, Chain A"/>
    <property type="match status" value="1"/>
</dbReference>
<dbReference type="InterPro" id="IPR002495">
    <property type="entry name" value="Glyco_trans_8"/>
</dbReference>
<dbReference type="Proteomes" id="UP000037460">
    <property type="component" value="Unassembled WGS sequence"/>
</dbReference>
<name>A0A0M0J959_9EUKA</name>
<accession>A0A0M0J959</accession>
<reference evidence="3" key="1">
    <citation type="journal article" date="2015" name="PLoS Genet.">
        <title>Genome Sequence and Transcriptome Analyses of Chrysochromulina tobin: Metabolic Tools for Enhanced Algal Fitness in the Prominent Order Prymnesiales (Haptophyceae).</title>
        <authorList>
            <person name="Hovde B.T."/>
            <person name="Deodato C.R."/>
            <person name="Hunsperger H.M."/>
            <person name="Ryken S.A."/>
            <person name="Yost W."/>
            <person name="Jha R.K."/>
            <person name="Patterson J."/>
            <person name="Monnat R.J. Jr."/>
            <person name="Barlow S.B."/>
            <person name="Starkenburg S.R."/>
            <person name="Cattolico R.A."/>
        </authorList>
    </citation>
    <scope>NUCLEOTIDE SEQUENCE</scope>
    <source>
        <strain evidence="3">CCMP291</strain>
    </source>
</reference>
<dbReference type="InterPro" id="IPR029993">
    <property type="entry name" value="GAUT"/>
</dbReference>
<evidence type="ECO:0000313" key="2">
    <source>
        <dbReference type="EMBL" id="KOO23116.1"/>
    </source>
</evidence>
<dbReference type="PANTHER" id="PTHR32116:SF4">
    <property type="entry name" value="POLYGALACTURONATE 4-ALPHA-GALACTURONOSYLTRANSFERASE"/>
    <property type="match status" value="1"/>
</dbReference>
<dbReference type="EMBL" id="JWZX01003219">
    <property type="protein sequence ID" value="KOO23116.1"/>
    <property type="molecule type" value="Genomic_DNA"/>
</dbReference>
<dbReference type="SUPFAM" id="SSF53448">
    <property type="entry name" value="Nucleotide-diphospho-sugar transferases"/>
    <property type="match status" value="1"/>
</dbReference>
<dbReference type="Pfam" id="PF01501">
    <property type="entry name" value="Glyco_transf_8"/>
    <property type="match status" value="1"/>
</dbReference>
<comment type="caution">
    <text evidence="2">The sequence shown here is derived from an EMBL/GenBank/DDBJ whole genome shotgun (WGS) entry which is preliminary data.</text>
</comment>
<evidence type="ECO:0000256" key="1">
    <source>
        <dbReference type="ARBA" id="ARBA00004877"/>
    </source>
</evidence>
<gene>
    <name evidence="2" type="ORF">Ctob_003003</name>
</gene>
<keyword evidence="2" id="KW-0808">Transferase</keyword>
<protein>
    <submittedName>
        <fullName evidence="2">Putative galacturonosyltransferase 3-like protein</fullName>
    </submittedName>
</protein>
<comment type="pathway">
    <text evidence="1">Glycan metabolism; pectin biosynthesis.</text>
</comment>
<sequence>MGRLEEVRREIGSDKDRSRSASTVRSSRLCWCCAALLTAATFANRFQACFLFSVASYGSIFLNLLHRTESVMRASDFSDGLPHDQKLKRHSRSNEDLYHFSATEKMAPKKEKQKIVEWCGFGEEGELRRTDFSTPTFNGWTKGYAYNVTKNHPACKWFGMDTQGRPPPVAVIFSDRLVKSGMVTVTSLCRHPTPLYVLVLMQVTPTYVPIASKFLSCTILQMNLADSLEYLRSAGYFPDSICDGPGRDTLGKVKGQTFPILKKQERILFVDDDVVIQQDSAKLYNAPVPPGVVFTANCDVNLWNAGCQRFDAVYTPEGWRQVEQLLGEVSGNQASGQAPIKYDPKFFEWNFGFNLMSLKAQREANLTLIYQAMASQVLARKILRGDSLVYGLGVPFLIYQNRIECYKRTGWYVLDGLGYVPPAEMEVAGVTLDVIARAPVLHYNGERKPWGSNPFAEYVRAMGYWGQNVTGLPQKNSQSQDVTGDPQPMQLLVLLSGPRTGTEWLAKVMADDSGVVCGSIDDRTAPHPESLMPYDVDCDNRTQIPCLSWHIVGPKNESCDLRLMCQWRYVLAASRGTSVTPSTGLPTASAYEKAWYAWGKNLNATEIFEGYLRRQMRLPTTAPELPCRCEFKQRVLFLKFFLGWLERPKDFEVGLQIPDDYPYLRRYVLNGQIDDEWHSIDAKAVFEKLGAKIIYLYREPIAQYLSIQRGRQKELDAVPGVGAAWHCFEKNESLCPKAPKKKEDLLDVNLKDAGFFVIEALRLQTLARSFRPIFIRTFEACVNNATECINEIYSKAKAVAAKARRKAKQVGEWIKPNASERSNVSRGVARIREKIVRNGTSLPKLAPPPKVIRNIHRNRLAAMLISPSVLGSLSMICVIGSQPEPSTGTYKLRGQVSSGDEVWYASVPYEDKLLEEEFELPAVLRKIRQESRKLGVRRPQVVLYSNPRGSNPNGVDSCTSYRELEKVGREGGSALSWHEAGTLDTPVSADVSVLLLRKPKLLMSGRVVARLPACVVVPSHPTAVRHGASVCHVDVAEKPAAGWSKAERNTYYFQSLLRVGDEVMTVLNVSTAKDSRGDAACRVTVQRSTRSAASHEQGAHALAPTHLDASATEATCETPVQYALDYTDKAAAACIERHLEHALAVGADGTWLDNMGPNVYGAKTGTGLLLGSYDLRYPTDDAPEPCLSEITAANLEGPEPAKNDENAKLSREMAVYKFKLCRFSAMINAQASRTSAAIAAIHKMLGRRPLVYGNGLKHSFYWTGHEAMQVRTLYKQAVSLSSKDDPTELAPFAPNATENVIFYKVRGTRDMMSRPHGALDGFNMESFYGFIEVGHKCANWPTGKEVSREYCNAQLDHPQTHFWHANVRIFAHAAQRGLHALAKLGQAGWKTVGQEYLPPDELHRWVLAGYASFLLAVGRNNALTLGIHPFARAFSDGGGTVQPWIHPVFYLDLGMPNHTETLLEHYQVKGHSTYLRRFERGVVLYNPSATLDRAVPIGGAYTDPWDGACSKVRSWTIGANSGMVLVTVP</sequence>
<evidence type="ECO:0000313" key="3">
    <source>
        <dbReference type="Proteomes" id="UP000037460"/>
    </source>
</evidence>
<proteinExistence type="predicted"/>
<dbReference type="OrthoDB" id="411524at2759"/>
<keyword evidence="3" id="KW-1185">Reference proteome</keyword>
<dbReference type="InterPro" id="IPR029044">
    <property type="entry name" value="Nucleotide-diphossugar_trans"/>
</dbReference>
<dbReference type="GO" id="GO:0047262">
    <property type="term" value="F:polygalacturonate 4-alpha-galacturonosyltransferase activity"/>
    <property type="evidence" value="ECO:0007669"/>
    <property type="project" value="InterPro"/>
</dbReference>